<protein>
    <submittedName>
        <fullName evidence="2">WD40 repeat protein</fullName>
    </submittedName>
</protein>
<dbReference type="InterPro" id="IPR001680">
    <property type="entry name" value="WD40_rpt"/>
</dbReference>
<evidence type="ECO:0000313" key="2">
    <source>
        <dbReference type="EMBL" id="MCS3917966.1"/>
    </source>
</evidence>
<proteinExistence type="predicted"/>
<dbReference type="RefSeq" id="WP_259092931.1">
    <property type="nucleotide sequence ID" value="NZ_CP130454.1"/>
</dbReference>
<sequence length="392" mass="43991">MKEKWLNRIAVVGFIVVLGLLVWWLFRPQPMPFTLRARWKVKGNAIGNIAFSPKGDWLAASGMKFAKGQLTATVNLWRVPEGKSSAKVITVVSQQIISERSQPFIFRMPQIAFSPDGQFLAVGYLEQDVGKVALFNVSDGRRLRTITMGKSMRILAPTVNFAPDGRLAVIHDSQLWFVSVEDGRKTPTKIRAETVAFSPDGQWLAAVQPNSVSIYNAKGHLVKQIRPTSQTTVLSFETAFFSEDGQNLFCFWSSKPLKFSHPRPMSNGISIFQSPDWQLKRTTVLASYHEPFSIRFADFAPHLSLTAFSETDLNGWDGAFWRLERFVYNLLGKHYPSATPTQVVLRRLSDGQIIAKLPRHGLYALGCAFSPDGRYLAVSHGNTIALWERKGD</sequence>
<keyword evidence="1" id="KW-1133">Transmembrane helix</keyword>
<dbReference type="EMBL" id="JANUCP010000001">
    <property type="protein sequence ID" value="MCS3917966.1"/>
    <property type="molecule type" value="Genomic_DNA"/>
</dbReference>
<dbReference type="InterPro" id="IPR015943">
    <property type="entry name" value="WD40/YVTN_repeat-like_dom_sf"/>
</dbReference>
<feature type="transmembrane region" description="Helical" evidence="1">
    <location>
        <begin position="6"/>
        <end position="26"/>
    </location>
</feature>
<name>A0ABT2EKH1_9BACT</name>
<dbReference type="Pfam" id="PF07676">
    <property type="entry name" value="PD40"/>
    <property type="match status" value="1"/>
</dbReference>
<keyword evidence="1" id="KW-0472">Membrane</keyword>
<keyword evidence="1" id="KW-0812">Transmembrane</keyword>
<dbReference type="PANTHER" id="PTHR19879:SF9">
    <property type="entry name" value="TRANSCRIPTION INITIATION FACTOR TFIID SUBUNIT 5"/>
    <property type="match status" value="1"/>
</dbReference>
<dbReference type="PANTHER" id="PTHR19879">
    <property type="entry name" value="TRANSCRIPTION INITIATION FACTOR TFIID"/>
    <property type="match status" value="1"/>
</dbReference>
<reference evidence="2 3" key="1">
    <citation type="submission" date="2022-08" db="EMBL/GenBank/DDBJ databases">
        <title>Bacterial and archaeal communities from various locations to study Microbial Dark Matter (Phase II).</title>
        <authorList>
            <person name="Stepanauskas R."/>
        </authorList>
    </citation>
    <scope>NUCLEOTIDE SEQUENCE [LARGE SCALE GENOMIC DNA]</scope>
    <source>
        <strain evidence="2 3">PD1</strain>
    </source>
</reference>
<dbReference type="SUPFAM" id="SSF51004">
    <property type="entry name" value="C-terminal (heme d1) domain of cytochrome cd1-nitrite reductase"/>
    <property type="match status" value="1"/>
</dbReference>
<dbReference type="Proteomes" id="UP001204798">
    <property type="component" value="Unassembled WGS sequence"/>
</dbReference>
<dbReference type="InterPro" id="IPR011048">
    <property type="entry name" value="Haem_d1_sf"/>
</dbReference>
<comment type="caution">
    <text evidence="2">The sequence shown here is derived from an EMBL/GenBank/DDBJ whole genome shotgun (WGS) entry which is preliminary data.</text>
</comment>
<organism evidence="2 3">
    <name type="scientific">Candidatus Fervidibacter sacchari</name>
    <dbReference type="NCBI Taxonomy" id="1448929"/>
    <lineage>
        <taxon>Bacteria</taxon>
        <taxon>Candidatus Fervidibacterota</taxon>
        <taxon>Candidatus Fervidibacter</taxon>
    </lineage>
</organism>
<evidence type="ECO:0000256" key="1">
    <source>
        <dbReference type="SAM" id="Phobius"/>
    </source>
</evidence>
<evidence type="ECO:0000313" key="3">
    <source>
        <dbReference type="Proteomes" id="UP001204798"/>
    </source>
</evidence>
<accession>A0ABT2EKH1</accession>
<dbReference type="SMART" id="SM00320">
    <property type="entry name" value="WD40"/>
    <property type="match status" value="3"/>
</dbReference>
<gene>
    <name evidence="2" type="ORF">M2350_000363</name>
</gene>
<dbReference type="Pfam" id="PF00400">
    <property type="entry name" value="WD40"/>
    <property type="match status" value="1"/>
</dbReference>
<keyword evidence="3" id="KW-1185">Reference proteome</keyword>
<dbReference type="Gene3D" id="2.130.10.10">
    <property type="entry name" value="YVTN repeat-like/Quinoprotein amine dehydrogenase"/>
    <property type="match status" value="3"/>
</dbReference>
<dbReference type="InterPro" id="IPR011659">
    <property type="entry name" value="WD40"/>
</dbReference>